<dbReference type="EMBL" id="QUMQ01000001">
    <property type="protein sequence ID" value="REG00543.1"/>
    <property type="molecule type" value="Genomic_DNA"/>
</dbReference>
<accession>A0A3D9ZVK3</accession>
<reference evidence="2 3" key="1">
    <citation type="submission" date="2018-08" db="EMBL/GenBank/DDBJ databases">
        <title>Sequencing the genomes of 1000 actinobacteria strains.</title>
        <authorList>
            <person name="Klenk H.-P."/>
        </authorList>
    </citation>
    <scope>NUCLEOTIDE SEQUENCE [LARGE SCALE GENOMIC DNA]</scope>
    <source>
        <strain evidence="2 3">DSM 44099</strain>
    </source>
</reference>
<name>A0A3D9ZVK3_9ACTN</name>
<keyword evidence="2" id="KW-0808">Transferase</keyword>
<dbReference type="Proteomes" id="UP000256913">
    <property type="component" value="Unassembled WGS sequence"/>
</dbReference>
<dbReference type="InterPro" id="IPR002575">
    <property type="entry name" value="Aminoglycoside_PTrfase"/>
</dbReference>
<dbReference type="GO" id="GO:0016740">
    <property type="term" value="F:transferase activity"/>
    <property type="evidence" value="ECO:0007669"/>
    <property type="project" value="UniProtKB-KW"/>
</dbReference>
<dbReference type="Pfam" id="PF01636">
    <property type="entry name" value="APH"/>
    <property type="match status" value="1"/>
</dbReference>
<gene>
    <name evidence="2" type="ORF">DFJ67_6597</name>
</gene>
<evidence type="ECO:0000313" key="2">
    <source>
        <dbReference type="EMBL" id="REG00543.1"/>
    </source>
</evidence>
<evidence type="ECO:0000259" key="1">
    <source>
        <dbReference type="Pfam" id="PF01636"/>
    </source>
</evidence>
<organism evidence="2 3">
    <name type="scientific">Asanoa ferruginea</name>
    <dbReference type="NCBI Taxonomy" id="53367"/>
    <lineage>
        <taxon>Bacteria</taxon>
        <taxon>Bacillati</taxon>
        <taxon>Actinomycetota</taxon>
        <taxon>Actinomycetes</taxon>
        <taxon>Micromonosporales</taxon>
        <taxon>Micromonosporaceae</taxon>
        <taxon>Asanoa</taxon>
    </lineage>
</organism>
<dbReference type="OrthoDB" id="3816435at2"/>
<proteinExistence type="predicted"/>
<protein>
    <submittedName>
        <fullName evidence="2">Phosphotransferase family enzyme</fullName>
    </submittedName>
</protein>
<feature type="domain" description="Aminoglycoside phosphotransferase" evidence="1">
    <location>
        <begin position="27"/>
        <end position="189"/>
    </location>
</feature>
<dbReference type="SUPFAM" id="SSF56112">
    <property type="entry name" value="Protein kinase-like (PK-like)"/>
    <property type="match status" value="1"/>
</dbReference>
<dbReference type="InterPro" id="IPR011009">
    <property type="entry name" value="Kinase-like_dom_sf"/>
</dbReference>
<sequence length="225" mass="24104">MPPGVVSVRALHAGDGPWLLRVESARRSVEVVLRAPTPRIDGDMIATNVAALLVAERHSLPAPRLLGADVDGRTTGVPASVETLVEGSSAWPARASVDHLRAAGAAIARVHRIAIAPSAHLPLRERPIAVDDFAKERRLGKMPTTRLLDRADAVIRDVRVTAGAPILVHGDVWPGNLVGQTLIDWKTADGAYWDAVAALNTPTECDPPEHTARRDEFLRAALARL</sequence>
<keyword evidence="3" id="KW-1185">Reference proteome</keyword>
<dbReference type="AlphaFoldDB" id="A0A3D9ZVK3"/>
<evidence type="ECO:0000313" key="3">
    <source>
        <dbReference type="Proteomes" id="UP000256913"/>
    </source>
</evidence>
<comment type="caution">
    <text evidence="2">The sequence shown here is derived from an EMBL/GenBank/DDBJ whole genome shotgun (WGS) entry which is preliminary data.</text>
</comment>